<dbReference type="NCBIfam" id="NF047774">
    <property type="entry name" value="LBF_1199_fam"/>
    <property type="match status" value="1"/>
</dbReference>
<reference evidence="1" key="1">
    <citation type="journal article" date="2019" name="PLoS Negl. Trop. Dis.">
        <title>Revisiting the worldwide diversity of Leptospira species in the environment.</title>
        <authorList>
            <person name="Vincent A.T."/>
            <person name="Schiettekatte O."/>
            <person name="Bourhy P."/>
            <person name="Veyrier F.J."/>
            <person name="Picardeau M."/>
        </authorList>
    </citation>
    <scope>NUCLEOTIDE SEQUENCE [LARGE SCALE GENOMIC DNA]</scope>
    <source>
        <strain evidence="1">201702476</strain>
    </source>
</reference>
<dbReference type="EMBL" id="RQGD01000034">
    <property type="protein sequence ID" value="TGL58173.1"/>
    <property type="molecule type" value="Genomic_DNA"/>
</dbReference>
<proteinExistence type="predicted"/>
<dbReference type="Proteomes" id="UP000297693">
    <property type="component" value="Unassembled WGS sequence"/>
</dbReference>
<gene>
    <name evidence="1" type="ORF">EHQ58_12395</name>
</gene>
<comment type="caution">
    <text evidence="1">The sequence shown here is derived from an EMBL/GenBank/DDBJ whole genome shotgun (WGS) entry which is preliminary data.</text>
</comment>
<keyword evidence="2" id="KW-1185">Reference proteome</keyword>
<organism evidence="1 2">
    <name type="scientific">Leptospira ognonensis</name>
    <dbReference type="NCBI Taxonomy" id="2484945"/>
    <lineage>
        <taxon>Bacteria</taxon>
        <taxon>Pseudomonadati</taxon>
        <taxon>Spirochaetota</taxon>
        <taxon>Spirochaetia</taxon>
        <taxon>Leptospirales</taxon>
        <taxon>Leptospiraceae</taxon>
        <taxon>Leptospira</taxon>
    </lineage>
</organism>
<protein>
    <submittedName>
        <fullName evidence="1">Uncharacterized protein</fullName>
    </submittedName>
</protein>
<accession>A0A4V3JR18</accession>
<sequence>MEPLDIKCWKQMSPESAKRTLLSVSQSEVAREFFEILFYTPELREYFVRYLWIFREDSHVESIFKNPNLPVELVENYIYFALGQYLIDVNEEYGRYISQVTKLFPSEMSLQLLASEVVNKDKTLKIHLLANLDAKAWDTFFANLEDSSNGFGELALLFEHLEREELSRLFFRNQNLYASIRMIFVFLKESNLIKPELLSLIESLLSQIGRWEEFVKDMKSTFQLQEEKKCSPKDRNPNRLSIILHELIKISAEERMLILDFFYLNELLFDQSEIKTIDYILSVYSKEEVAQL</sequence>
<evidence type="ECO:0000313" key="2">
    <source>
        <dbReference type="Proteomes" id="UP000297693"/>
    </source>
</evidence>
<evidence type="ECO:0000313" key="1">
    <source>
        <dbReference type="EMBL" id="TGL58173.1"/>
    </source>
</evidence>
<dbReference type="AlphaFoldDB" id="A0A4V3JR18"/>
<name>A0A4V3JR18_9LEPT</name>
<dbReference type="OrthoDB" id="331072at2"/>
<dbReference type="RefSeq" id="WP_135624191.1">
    <property type="nucleotide sequence ID" value="NZ_RQGD01000034.1"/>
</dbReference>